<dbReference type="PANTHER" id="PTHR35024:SF4">
    <property type="entry name" value="POLYMER-FORMING CYTOSKELETAL PROTEIN"/>
    <property type="match status" value="1"/>
</dbReference>
<protein>
    <submittedName>
        <fullName evidence="3">Polymer-forming cytoskeletal protein</fullName>
    </submittedName>
</protein>
<dbReference type="PANTHER" id="PTHR35024">
    <property type="entry name" value="HYPOTHETICAL CYTOSOLIC PROTEIN"/>
    <property type="match status" value="1"/>
</dbReference>
<dbReference type="EMBL" id="JAANGI010000001">
    <property type="protein sequence ID" value="MBT8590325.1"/>
    <property type="molecule type" value="Genomic_DNA"/>
</dbReference>
<evidence type="ECO:0000313" key="4">
    <source>
        <dbReference type="Proteomes" id="UP000762271"/>
    </source>
</evidence>
<organism evidence="3 4">
    <name type="scientific">Polynucleobacter paneuropaeus</name>
    <dbReference type="NCBI Taxonomy" id="2527775"/>
    <lineage>
        <taxon>Bacteria</taxon>
        <taxon>Pseudomonadati</taxon>
        <taxon>Pseudomonadota</taxon>
        <taxon>Betaproteobacteria</taxon>
        <taxon>Burkholderiales</taxon>
        <taxon>Burkholderiaceae</taxon>
        <taxon>Polynucleobacter</taxon>
    </lineage>
</organism>
<evidence type="ECO:0000256" key="1">
    <source>
        <dbReference type="ARBA" id="ARBA00044755"/>
    </source>
</evidence>
<gene>
    <name evidence="3" type="ORF">G6693_00045</name>
</gene>
<dbReference type="Proteomes" id="UP000762271">
    <property type="component" value="Unassembled WGS sequence"/>
</dbReference>
<name>A0AAE3CGM9_9BURK</name>
<feature type="region of interest" description="Disordered" evidence="2">
    <location>
        <begin position="1"/>
        <end position="37"/>
    </location>
</feature>
<comment type="caution">
    <text evidence="3">The sequence shown here is derived from an EMBL/GenBank/DDBJ whole genome shotgun (WGS) entry which is preliminary data.</text>
</comment>
<sequence>MFGKKNSNEGTLPIEKFEDSKDSLGVSLGDSRPDDEIVNTSPEAVSAYQIETLQSLTPPIITKPSILSQGFEFEGIIRSAGPMIISGRVIGKLAGRDITVENEGFVDGEITADTLTVKGNVLGDIRCRELTVGPAAHVDANSYFDTIEVQRGGKISGILNKN</sequence>
<dbReference type="InterPro" id="IPR007607">
    <property type="entry name" value="BacA/B"/>
</dbReference>
<reference evidence="3" key="1">
    <citation type="journal article" date="2021" name="Genome Biol. Evol.">
        <title>Continental-Scale Gene Flow Prevents Allopatric Divergence of Pelagic Freshwater Bacteria.</title>
        <authorList>
            <person name="Hoetzinger M."/>
            <person name="Pitt A."/>
            <person name="Huemer A."/>
            <person name="Hahn M.W."/>
        </authorList>
    </citation>
    <scope>NUCLEOTIDE SEQUENCE</scope>
    <source>
        <strain evidence="3">AP-YLGG-20-G6</strain>
    </source>
</reference>
<comment type="similarity">
    <text evidence="1">Belongs to the bactofilin family.</text>
</comment>
<proteinExistence type="inferred from homology"/>
<evidence type="ECO:0000313" key="3">
    <source>
        <dbReference type="EMBL" id="MBT8590325.1"/>
    </source>
</evidence>
<dbReference type="AlphaFoldDB" id="A0AAE3CGM9"/>
<dbReference type="Pfam" id="PF04519">
    <property type="entry name" value="Bactofilin"/>
    <property type="match status" value="1"/>
</dbReference>
<accession>A0AAE3CGM9</accession>
<evidence type="ECO:0000256" key="2">
    <source>
        <dbReference type="SAM" id="MobiDB-lite"/>
    </source>
</evidence>